<feature type="domain" description="TLC" evidence="7">
    <location>
        <begin position="42"/>
        <end position="142"/>
    </location>
</feature>
<evidence type="ECO:0000313" key="8">
    <source>
        <dbReference type="EMBL" id="KAJ7784866.1"/>
    </source>
</evidence>
<dbReference type="GO" id="GO:0016020">
    <property type="term" value="C:membrane"/>
    <property type="evidence" value="ECO:0007669"/>
    <property type="project" value="UniProtKB-SubCell"/>
</dbReference>
<keyword evidence="3 6" id="KW-0812">Transmembrane</keyword>
<evidence type="ECO:0000259" key="7">
    <source>
        <dbReference type="Pfam" id="PF03798"/>
    </source>
</evidence>
<gene>
    <name evidence="8" type="ORF">DFH07DRAFT_975196</name>
</gene>
<dbReference type="Proteomes" id="UP001215280">
    <property type="component" value="Unassembled WGS sequence"/>
</dbReference>
<reference evidence="8" key="1">
    <citation type="submission" date="2023-03" db="EMBL/GenBank/DDBJ databases">
        <title>Massive genome expansion in bonnet fungi (Mycena s.s.) driven by repeated elements and novel gene families across ecological guilds.</title>
        <authorList>
            <consortium name="Lawrence Berkeley National Laboratory"/>
            <person name="Harder C.B."/>
            <person name="Miyauchi S."/>
            <person name="Viragh M."/>
            <person name="Kuo A."/>
            <person name="Thoen E."/>
            <person name="Andreopoulos B."/>
            <person name="Lu D."/>
            <person name="Skrede I."/>
            <person name="Drula E."/>
            <person name="Henrissat B."/>
            <person name="Morin E."/>
            <person name="Kohler A."/>
            <person name="Barry K."/>
            <person name="LaButti K."/>
            <person name="Morin E."/>
            <person name="Salamov A."/>
            <person name="Lipzen A."/>
            <person name="Mereny Z."/>
            <person name="Hegedus B."/>
            <person name="Baldrian P."/>
            <person name="Stursova M."/>
            <person name="Weitz H."/>
            <person name="Taylor A."/>
            <person name="Grigoriev I.V."/>
            <person name="Nagy L.G."/>
            <person name="Martin F."/>
            <person name="Kauserud H."/>
        </authorList>
    </citation>
    <scope>NUCLEOTIDE SEQUENCE</scope>
    <source>
        <strain evidence="8">CBHHK188m</strain>
    </source>
</reference>
<dbReference type="AlphaFoldDB" id="A0AAD7KG05"/>
<evidence type="ECO:0000256" key="5">
    <source>
        <dbReference type="ARBA" id="ARBA00023136"/>
    </source>
</evidence>
<comment type="subcellular location">
    <subcellularLocation>
        <location evidence="1">Membrane</location>
        <topology evidence="1">Multi-pass membrane protein</topology>
    </subcellularLocation>
</comment>
<dbReference type="GO" id="GO:0050291">
    <property type="term" value="F:sphingosine N-acyltransferase activity"/>
    <property type="evidence" value="ECO:0007669"/>
    <property type="project" value="InterPro"/>
</dbReference>
<dbReference type="InterPro" id="IPR006634">
    <property type="entry name" value="TLC-dom"/>
</dbReference>
<proteinExistence type="inferred from homology"/>
<dbReference type="PIRSF" id="PIRSF005225">
    <property type="entry name" value="LAG1_LAC1"/>
    <property type="match status" value="1"/>
</dbReference>
<dbReference type="GO" id="GO:0046513">
    <property type="term" value="P:ceramide biosynthetic process"/>
    <property type="evidence" value="ECO:0007669"/>
    <property type="project" value="InterPro"/>
</dbReference>
<keyword evidence="5 6" id="KW-0472">Membrane</keyword>
<name>A0AAD7KG05_9AGAR</name>
<evidence type="ECO:0000313" key="9">
    <source>
        <dbReference type="Proteomes" id="UP001215280"/>
    </source>
</evidence>
<evidence type="ECO:0000256" key="6">
    <source>
        <dbReference type="SAM" id="Phobius"/>
    </source>
</evidence>
<comment type="similarity">
    <text evidence="2">Belongs to the sphingosine N-acyltransferase family.</text>
</comment>
<feature type="transmembrane region" description="Helical" evidence="6">
    <location>
        <begin position="46"/>
        <end position="69"/>
    </location>
</feature>
<keyword evidence="9" id="KW-1185">Reference proteome</keyword>
<dbReference type="PANTHER" id="PTHR12560:SF0">
    <property type="entry name" value="LD18904P"/>
    <property type="match status" value="1"/>
</dbReference>
<dbReference type="Pfam" id="PF03798">
    <property type="entry name" value="TRAM_LAG1_CLN8"/>
    <property type="match status" value="1"/>
</dbReference>
<dbReference type="EMBL" id="JARJLG010000001">
    <property type="protein sequence ID" value="KAJ7784866.1"/>
    <property type="molecule type" value="Genomic_DNA"/>
</dbReference>
<keyword evidence="4 6" id="KW-1133">Transmembrane helix</keyword>
<dbReference type="PANTHER" id="PTHR12560">
    <property type="entry name" value="LONGEVITY ASSURANCE FACTOR 1 LAG1"/>
    <property type="match status" value="1"/>
</dbReference>
<accession>A0AAD7KG05</accession>
<evidence type="ECO:0000256" key="2">
    <source>
        <dbReference type="ARBA" id="ARBA00009808"/>
    </source>
</evidence>
<evidence type="ECO:0000256" key="4">
    <source>
        <dbReference type="ARBA" id="ARBA00022989"/>
    </source>
</evidence>
<protein>
    <recommendedName>
        <fullName evidence="7">TLC domain-containing protein</fullName>
    </recommendedName>
</protein>
<dbReference type="InterPro" id="IPR016439">
    <property type="entry name" value="Lag1/Lac1-like"/>
</dbReference>
<comment type="caution">
    <text evidence="8">The sequence shown here is derived from an EMBL/GenBank/DDBJ whole genome shotgun (WGS) entry which is preliminary data.</text>
</comment>
<feature type="transmembrane region" description="Helical" evidence="6">
    <location>
        <begin position="81"/>
        <end position="100"/>
    </location>
</feature>
<organism evidence="8 9">
    <name type="scientific">Mycena maculata</name>
    <dbReference type="NCBI Taxonomy" id="230809"/>
    <lineage>
        <taxon>Eukaryota</taxon>
        <taxon>Fungi</taxon>
        <taxon>Dikarya</taxon>
        <taxon>Basidiomycota</taxon>
        <taxon>Agaricomycotina</taxon>
        <taxon>Agaricomycetes</taxon>
        <taxon>Agaricomycetidae</taxon>
        <taxon>Agaricales</taxon>
        <taxon>Marasmiineae</taxon>
        <taxon>Mycenaceae</taxon>
        <taxon>Mycena</taxon>
    </lineage>
</organism>
<evidence type="ECO:0000256" key="1">
    <source>
        <dbReference type="ARBA" id="ARBA00004141"/>
    </source>
</evidence>
<sequence>MASNGKANGHSHAYGEISKSELWHVHRSVLRFAEQGRHAVDYPFQWFYGLYVSYIYYLTHTVFSLHQMLTLNAEASRKDHWWVMAHHFITVFSLGASYFLNFTRVGCYIMVLMDLCDIFLPGVRMFKMMRYIGLPRIASDATFVLSSRGSSPDTSCSCSSIYQHTWISRGSFPSGGPRILLPQLQIVPCSSHPYLQILQALWFGIARRVAYRVITTAEISLTVVSSEDSNAKRDE</sequence>
<evidence type="ECO:0000256" key="3">
    <source>
        <dbReference type="ARBA" id="ARBA00022692"/>
    </source>
</evidence>